<dbReference type="NCBIfam" id="TIGR02159">
    <property type="entry name" value="PA_CoA_Oxy4"/>
    <property type="match status" value="1"/>
</dbReference>
<dbReference type="PANTHER" id="PTHR42831">
    <property type="entry name" value="FE-S PROTEIN MATURATION AUXILIARY FACTOR YITW"/>
    <property type="match status" value="1"/>
</dbReference>
<dbReference type="HOGENOM" id="CLU_082133_1_0_11"/>
<dbReference type="InterPro" id="IPR056572">
    <property type="entry name" value="Zn_ribbon_PaaD"/>
</dbReference>
<dbReference type="EMBL" id="CP006272">
    <property type="protein sequence ID" value="AGZ42437.1"/>
    <property type="molecule type" value="Genomic_DNA"/>
</dbReference>
<sequence length="163" mass="17327">MVTAAAVAARVADPELPMLTLADLGILRDVDESDDGVVVTITPTYSGCPAMQTIQDDLTGALRRAGYARVEVRTVLTPAWTTDWITSAGRDKLATAGISPPGPAPRRGAGPVPLTLTPRRQMIACPQCGNAETEEIAAFSATACRALRRCPVCREPFEHVKEI</sequence>
<dbReference type="InterPro" id="IPR034904">
    <property type="entry name" value="FSCA_dom_sf"/>
</dbReference>
<name>U5W081_9ACTN</name>
<dbReference type="PATRIC" id="fig|1246995.3.peg.4222"/>
<feature type="domain" description="MIP18 family-like" evidence="1">
    <location>
        <begin position="10"/>
        <end position="71"/>
    </location>
</feature>
<dbReference type="Pfam" id="PF23451">
    <property type="entry name" value="Zn_ribbon_PaaD"/>
    <property type="match status" value="1"/>
</dbReference>
<protein>
    <submittedName>
        <fullName evidence="3">Phenylacetic acid degradation protein paaD</fullName>
    </submittedName>
</protein>
<organism evidence="3 4">
    <name type="scientific">Actinoplanes friuliensis DSM 7358</name>
    <dbReference type="NCBI Taxonomy" id="1246995"/>
    <lineage>
        <taxon>Bacteria</taxon>
        <taxon>Bacillati</taxon>
        <taxon>Actinomycetota</taxon>
        <taxon>Actinomycetes</taxon>
        <taxon>Micromonosporales</taxon>
        <taxon>Micromonosporaceae</taxon>
        <taxon>Actinoplanes</taxon>
    </lineage>
</organism>
<dbReference type="InterPro" id="IPR011883">
    <property type="entry name" value="PaaD-like"/>
</dbReference>
<reference evidence="3 4" key="1">
    <citation type="journal article" date="2014" name="J. Biotechnol.">
        <title>Complete genome sequence of the actinobacterium Actinoplanes friuliensis HAG 010964, producer of the lipopeptide antibiotic friulimycin.</title>
        <authorList>
            <person name="Ruckert C."/>
            <person name="Szczepanowski R."/>
            <person name="Albersmeier A."/>
            <person name="Goesmann A."/>
            <person name="Fischer N."/>
            <person name="Steinkamper A."/>
            <person name="Puhler A."/>
            <person name="Biener R."/>
            <person name="Schwartz D."/>
            <person name="Kalinowski J."/>
        </authorList>
    </citation>
    <scope>NUCLEOTIDE SEQUENCE [LARGE SCALE GENOMIC DNA]</scope>
    <source>
        <strain evidence="3 4">DSM 7358</strain>
    </source>
</reference>
<dbReference type="InterPro" id="IPR002744">
    <property type="entry name" value="MIP18-like"/>
</dbReference>
<dbReference type="STRING" id="1246995.AFR_20825"/>
<dbReference type="InterPro" id="IPR052339">
    <property type="entry name" value="Fe-S_Maturation_MIP18"/>
</dbReference>
<dbReference type="Gene3D" id="3.30.300.130">
    <property type="entry name" value="Fe-S cluster assembly (FSCA)"/>
    <property type="match status" value="1"/>
</dbReference>
<proteinExistence type="predicted"/>
<gene>
    <name evidence="3" type="ORF">AFR_20825</name>
</gene>
<evidence type="ECO:0000313" key="4">
    <source>
        <dbReference type="Proteomes" id="UP000017746"/>
    </source>
</evidence>
<evidence type="ECO:0000259" key="2">
    <source>
        <dbReference type="Pfam" id="PF23451"/>
    </source>
</evidence>
<dbReference type="PANTHER" id="PTHR42831:SF3">
    <property type="entry name" value="1,2-PHENYLACETYL-COA EPOXIDASE, SUBUNIT D-RELATED"/>
    <property type="match status" value="1"/>
</dbReference>
<feature type="domain" description="PaaD zinc beta ribbon" evidence="2">
    <location>
        <begin position="114"/>
        <end position="161"/>
    </location>
</feature>
<dbReference type="OrthoDB" id="3684942at2"/>
<dbReference type="eggNOG" id="COG2151">
    <property type="taxonomic scope" value="Bacteria"/>
</dbReference>
<evidence type="ECO:0000259" key="1">
    <source>
        <dbReference type="Pfam" id="PF01883"/>
    </source>
</evidence>
<keyword evidence="4" id="KW-1185">Reference proteome</keyword>
<accession>U5W081</accession>
<dbReference type="AlphaFoldDB" id="U5W081"/>
<dbReference type="SUPFAM" id="SSF117916">
    <property type="entry name" value="Fe-S cluster assembly (FSCA) domain-like"/>
    <property type="match status" value="1"/>
</dbReference>
<dbReference type="RefSeq" id="WP_023362809.1">
    <property type="nucleotide sequence ID" value="NC_022657.1"/>
</dbReference>
<evidence type="ECO:0000313" key="3">
    <source>
        <dbReference type="EMBL" id="AGZ42437.1"/>
    </source>
</evidence>
<dbReference type="Pfam" id="PF01883">
    <property type="entry name" value="FeS_assembly_P"/>
    <property type="match status" value="1"/>
</dbReference>
<dbReference type="Proteomes" id="UP000017746">
    <property type="component" value="Chromosome"/>
</dbReference>
<dbReference type="KEGG" id="afs:AFR_20825"/>